<gene>
    <name evidence="2" type="ORF">FOKN1_0029</name>
</gene>
<feature type="transmembrane region" description="Helical" evidence="1">
    <location>
        <begin position="38"/>
        <end position="58"/>
    </location>
</feature>
<evidence type="ECO:0008006" key="4">
    <source>
        <dbReference type="Google" id="ProtNLM"/>
    </source>
</evidence>
<name>A0A1Z4VMH4_9GAMM</name>
<dbReference type="Proteomes" id="UP000218765">
    <property type="component" value="Chromosome"/>
</dbReference>
<dbReference type="RefSeq" id="WP_096363549.1">
    <property type="nucleotide sequence ID" value="NZ_AP018052.1"/>
</dbReference>
<reference evidence="2 3" key="1">
    <citation type="submission" date="2017-05" db="EMBL/GenBank/DDBJ databases">
        <title>Thiocyanate degradation by Thiohalobacter thiocyanaticus FOKN1.</title>
        <authorList>
            <person name="Oshiki M."/>
            <person name="Fukushima T."/>
            <person name="Kawano S."/>
            <person name="Nakagawa J."/>
        </authorList>
    </citation>
    <scope>NUCLEOTIDE SEQUENCE [LARGE SCALE GENOMIC DNA]</scope>
    <source>
        <strain evidence="2 3">FOKN1</strain>
    </source>
</reference>
<dbReference type="AlphaFoldDB" id="A0A1Z4VMH4"/>
<evidence type="ECO:0000256" key="1">
    <source>
        <dbReference type="SAM" id="Phobius"/>
    </source>
</evidence>
<evidence type="ECO:0000313" key="2">
    <source>
        <dbReference type="EMBL" id="BAZ92434.1"/>
    </source>
</evidence>
<protein>
    <recommendedName>
        <fullName evidence="4">Twin transmembrane helix small protein</fullName>
    </recommendedName>
</protein>
<keyword evidence="1" id="KW-1133">Transmembrane helix</keyword>
<organism evidence="2 3">
    <name type="scientific">Thiohalobacter thiocyanaticus</name>
    <dbReference type="NCBI Taxonomy" id="585455"/>
    <lineage>
        <taxon>Bacteria</taxon>
        <taxon>Pseudomonadati</taxon>
        <taxon>Pseudomonadota</taxon>
        <taxon>Gammaproteobacteria</taxon>
        <taxon>Thiohalobacterales</taxon>
        <taxon>Thiohalobacteraceae</taxon>
        <taxon>Thiohalobacter</taxon>
    </lineage>
</organism>
<dbReference type="Pfam" id="PF11137">
    <property type="entry name" value="DUF2909"/>
    <property type="match status" value="1"/>
</dbReference>
<sequence length="87" mass="9343">MLPKLFIVLVLLVILGSLASGLVFLIRDRGGSDRTVKALTWRIGLSITLFLLLMLGYATGVLQPHGVYPQPPAEAVQDHAPGPGERP</sequence>
<feature type="transmembrane region" description="Helical" evidence="1">
    <location>
        <begin position="6"/>
        <end position="26"/>
    </location>
</feature>
<accession>A0A1Z4VMH4</accession>
<keyword evidence="1" id="KW-0472">Membrane</keyword>
<evidence type="ECO:0000313" key="3">
    <source>
        <dbReference type="Proteomes" id="UP000218765"/>
    </source>
</evidence>
<dbReference type="EMBL" id="AP018052">
    <property type="protein sequence ID" value="BAZ92434.1"/>
    <property type="molecule type" value="Genomic_DNA"/>
</dbReference>
<dbReference type="KEGG" id="ttc:FOKN1_0029"/>
<dbReference type="NCBIfam" id="NF033233">
    <property type="entry name" value="twin_helix"/>
    <property type="match status" value="1"/>
</dbReference>
<keyword evidence="1" id="KW-0812">Transmembrane</keyword>
<dbReference type="OrthoDB" id="7066027at2"/>
<proteinExistence type="predicted"/>
<dbReference type="InterPro" id="IPR021313">
    <property type="entry name" value="DUF2909"/>
</dbReference>
<keyword evidence="3" id="KW-1185">Reference proteome</keyword>